<dbReference type="EMBL" id="BEZZ01119216">
    <property type="protein sequence ID" value="GCC43661.1"/>
    <property type="molecule type" value="Genomic_DNA"/>
</dbReference>
<accession>A0A401TLW2</accession>
<protein>
    <submittedName>
        <fullName evidence="1">Uncharacterized protein</fullName>
    </submittedName>
</protein>
<sequence length="204" mass="22904">MKLLDRLPTLKPRHNNAKFWQRLREMQICQNLHNSDVAGLVRTKLPENLWSRLRPAHQNGSWCTDLSDSRREQEAALADFKANVSEALGHTPVDWNAIVAISQKRGEGAQEYGARQFEAFQVQSGIPMLTGRTPHLSSYIRTGKAPHTWLSSGQAWNPTFLSGSSRIGLCPSITKPRPHLRHIQHPGRSFATAADRRVTTILTA</sequence>
<gene>
    <name evidence="1" type="ORF">chiPu_0027975</name>
</gene>
<keyword evidence="2" id="KW-1185">Reference proteome</keyword>
<evidence type="ECO:0000313" key="2">
    <source>
        <dbReference type="Proteomes" id="UP000287033"/>
    </source>
</evidence>
<evidence type="ECO:0000313" key="1">
    <source>
        <dbReference type="EMBL" id="GCC43661.1"/>
    </source>
</evidence>
<dbReference type="Proteomes" id="UP000287033">
    <property type="component" value="Unassembled WGS sequence"/>
</dbReference>
<proteinExistence type="predicted"/>
<dbReference type="AlphaFoldDB" id="A0A401TLW2"/>
<name>A0A401TLW2_CHIPU</name>
<reference evidence="1 2" key="1">
    <citation type="journal article" date="2018" name="Nat. Ecol. Evol.">
        <title>Shark genomes provide insights into elasmobranch evolution and the origin of vertebrates.</title>
        <authorList>
            <person name="Hara Y"/>
            <person name="Yamaguchi K"/>
            <person name="Onimaru K"/>
            <person name="Kadota M"/>
            <person name="Koyanagi M"/>
            <person name="Keeley SD"/>
            <person name="Tatsumi K"/>
            <person name="Tanaka K"/>
            <person name="Motone F"/>
            <person name="Kageyama Y"/>
            <person name="Nozu R"/>
            <person name="Adachi N"/>
            <person name="Nishimura O"/>
            <person name="Nakagawa R"/>
            <person name="Tanegashima C"/>
            <person name="Kiyatake I"/>
            <person name="Matsumoto R"/>
            <person name="Murakumo K"/>
            <person name="Nishida K"/>
            <person name="Terakita A"/>
            <person name="Kuratani S"/>
            <person name="Sato K"/>
            <person name="Hyodo S Kuraku.S."/>
        </authorList>
    </citation>
    <scope>NUCLEOTIDE SEQUENCE [LARGE SCALE GENOMIC DNA]</scope>
</reference>
<organism evidence="1 2">
    <name type="scientific">Chiloscyllium punctatum</name>
    <name type="common">Brownbanded bambooshark</name>
    <name type="synonym">Hemiscyllium punctatum</name>
    <dbReference type="NCBI Taxonomy" id="137246"/>
    <lineage>
        <taxon>Eukaryota</taxon>
        <taxon>Metazoa</taxon>
        <taxon>Chordata</taxon>
        <taxon>Craniata</taxon>
        <taxon>Vertebrata</taxon>
        <taxon>Chondrichthyes</taxon>
        <taxon>Elasmobranchii</taxon>
        <taxon>Galeomorphii</taxon>
        <taxon>Galeoidea</taxon>
        <taxon>Orectolobiformes</taxon>
        <taxon>Hemiscylliidae</taxon>
        <taxon>Chiloscyllium</taxon>
    </lineage>
</organism>
<comment type="caution">
    <text evidence="1">The sequence shown here is derived from an EMBL/GenBank/DDBJ whole genome shotgun (WGS) entry which is preliminary data.</text>
</comment>